<keyword evidence="1 3" id="KW-0732">Signal</keyword>
<dbReference type="Proteomes" id="UP000590511">
    <property type="component" value="Unassembled WGS sequence"/>
</dbReference>
<keyword evidence="2" id="KW-0378">Hydrolase</keyword>
<protein>
    <submittedName>
        <fullName evidence="4">Poly(3-hydroxybutyrate) depolymerase</fullName>
    </submittedName>
</protein>
<dbReference type="RefSeq" id="WP_229806789.1">
    <property type="nucleotide sequence ID" value="NZ_BOMP01000105.1"/>
</dbReference>
<evidence type="ECO:0000256" key="1">
    <source>
        <dbReference type="ARBA" id="ARBA00022729"/>
    </source>
</evidence>
<comment type="caution">
    <text evidence="4">The sequence shown here is derived from an EMBL/GenBank/DDBJ whole genome shotgun (WGS) entry which is preliminary data.</text>
</comment>
<dbReference type="Gene3D" id="3.40.50.1820">
    <property type="entry name" value="alpha/beta hydrolase"/>
    <property type="match status" value="1"/>
</dbReference>
<dbReference type="InterPro" id="IPR050955">
    <property type="entry name" value="Plant_Biomass_Hydrol_Est"/>
</dbReference>
<evidence type="ECO:0000256" key="2">
    <source>
        <dbReference type="ARBA" id="ARBA00022801"/>
    </source>
</evidence>
<dbReference type="InterPro" id="IPR029058">
    <property type="entry name" value="AB_hydrolase_fold"/>
</dbReference>
<dbReference type="SUPFAM" id="SSF53474">
    <property type="entry name" value="alpha/beta-Hydrolases"/>
    <property type="match status" value="1"/>
</dbReference>
<feature type="signal peptide" evidence="3">
    <location>
        <begin position="1"/>
        <end position="33"/>
    </location>
</feature>
<name>A0A7W7HJJ6_9ACTN</name>
<gene>
    <name evidence="4" type="ORF">BJ964_005855</name>
</gene>
<dbReference type="PANTHER" id="PTHR43037">
    <property type="entry name" value="UNNAMED PRODUCT-RELATED"/>
    <property type="match status" value="1"/>
</dbReference>
<dbReference type="PANTHER" id="PTHR43037:SF5">
    <property type="entry name" value="FERULOYL ESTERASE"/>
    <property type="match status" value="1"/>
</dbReference>
<evidence type="ECO:0000256" key="3">
    <source>
        <dbReference type="SAM" id="SignalP"/>
    </source>
</evidence>
<dbReference type="EMBL" id="JACHNC010000001">
    <property type="protein sequence ID" value="MBB4751694.1"/>
    <property type="molecule type" value="Genomic_DNA"/>
</dbReference>
<dbReference type="AlphaFoldDB" id="A0A7W7HJJ6"/>
<proteinExistence type="predicted"/>
<evidence type="ECO:0000313" key="5">
    <source>
        <dbReference type="Proteomes" id="UP000590511"/>
    </source>
</evidence>
<dbReference type="GO" id="GO:0016787">
    <property type="term" value="F:hydrolase activity"/>
    <property type="evidence" value="ECO:0007669"/>
    <property type="project" value="UniProtKB-KW"/>
</dbReference>
<accession>A0A7W7HJJ6</accession>
<evidence type="ECO:0000313" key="4">
    <source>
        <dbReference type="EMBL" id="MBB4751694.1"/>
    </source>
</evidence>
<reference evidence="4 5" key="1">
    <citation type="submission" date="2020-08" db="EMBL/GenBank/DDBJ databases">
        <title>Sequencing the genomes of 1000 actinobacteria strains.</title>
        <authorList>
            <person name="Klenk H.-P."/>
        </authorList>
    </citation>
    <scope>NUCLEOTIDE SEQUENCE [LARGE SCALE GENOMIC DNA]</scope>
    <source>
        <strain evidence="4 5">DSM 43150</strain>
    </source>
</reference>
<feature type="chain" id="PRO_5031361394" evidence="3">
    <location>
        <begin position="34"/>
        <end position="122"/>
    </location>
</feature>
<organism evidence="4 5">
    <name type="scientific">Actinoplanes lobatus</name>
    <dbReference type="NCBI Taxonomy" id="113568"/>
    <lineage>
        <taxon>Bacteria</taxon>
        <taxon>Bacillati</taxon>
        <taxon>Actinomycetota</taxon>
        <taxon>Actinomycetes</taxon>
        <taxon>Micromonosporales</taxon>
        <taxon>Micromonosporaceae</taxon>
        <taxon>Actinoplanes</taxon>
    </lineage>
</organism>
<sequence>MNPRRLGSVLLVAVLTVASFALSPLSPVSPASAAATLTQVGSFGSNPGALRMYFYVPTGLPAGRPLVVALHGCTQSAQDYYSHSGWPKYADLYRAAVVFPNRPRRTTRCRHHRSARERHRTA</sequence>